<reference evidence="2 3" key="1">
    <citation type="journal article" date="2007" name="Int. J. Syst. Evol. Microbiol.">
        <title>Paenibacillus ginsengarvi sp. nov., isolated from soil from ginseng cultivation.</title>
        <authorList>
            <person name="Yoon M.H."/>
            <person name="Ten L.N."/>
            <person name="Im W.T."/>
        </authorList>
    </citation>
    <scope>NUCLEOTIDE SEQUENCE [LARGE SCALE GENOMIC DNA]</scope>
    <source>
        <strain evidence="2 3">KCTC 13059</strain>
    </source>
</reference>
<proteinExistence type="predicted"/>
<dbReference type="OrthoDB" id="9765386at2"/>
<dbReference type="RefSeq" id="WP_120745458.1">
    <property type="nucleotide sequence ID" value="NZ_RBAH01000001.1"/>
</dbReference>
<feature type="region of interest" description="Disordered" evidence="1">
    <location>
        <begin position="348"/>
        <end position="391"/>
    </location>
</feature>
<dbReference type="Pfam" id="PF04860">
    <property type="entry name" value="Phage_portal"/>
    <property type="match status" value="1"/>
</dbReference>
<dbReference type="InterPro" id="IPR006944">
    <property type="entry name" value="Phage/GTA_portal"/>
</dbReference>
<keyword evidence="3" id="KW-1185">Reference proteome</keyword>
<sequence length="391" mass="44213">MRGGKSTLSGVHVNDETAMRVTAYWAAVKIIAETIASLPLNVYQAKGDERVRAPNHPLYEVLHFQANPEMPAYTFRETFQGHICNWGNGYSFIDRNGAGQVSALWPLLPDRTRPDRDEQGNLIYWTLLPKTNEPRRLDAFDVLHIPGFGFDGVVGYNPIKLAQEAIGLSIASEEFGAAFFGNGATPSGVIEYPAALSDKALENYKKEARSAYQGLSNAHKLMILEEGLKYHQVTIPPDAAQFLETRKFQIAEIARIFRVPLHMLQELDRATNNNIEHQSIEFVVHTIRPWLVRWEQYLRMKLLSQRERRLGFYAEFNVEGLLRGDTKSRFEAYGVALDKGWMSPNEVRRKENENPYPGGDAYRVPLNTAKVNPDGSTSTEEVKQGNEQTTE</sequence>
<dbReference type="NCBIfam" id="TIGR01537">
    <property type="entry name" value="portal_HK97"/>
    <property type="match status" value="1"/>
</dbReference>
<dbReference type="Proteomes" id="UP000282311">
    <property type="component" value="Unassembled WGS sequence"/>
</dbReference>
<name>A0A3B0CS29_9BACL</name>
<accession>A0A3B0CS29</accession>
<dbReference type="EMBL" id="RBAH01000001">
    <property type="protein sequence ID" value="RKN86751.1"/>
    <property type="molecule type" value="Genomic_DNA"/>
</dbReference>
<evidence type="ECO:0000313" key="2">
    <source>
        <dbReference type="EMBL" id="RKN86751.1"/>
    </source>
</evidence>
<evidence type="ECO:0000256" key="1">
    <source>
        <dbReference type="SAM" id="MobiDB-lite"/>
    </source>
</evidence>
<dbReference type="InterPro" id="IPR006427">
    <property type="entry name" value="Portal_HK97"/>
</dbReference>
<comment type="caution">
    <text evidence="2">The sequence shown here is derived from an EMBL/GenBank/DDBJ whole genome shotgun (WGS) entry which is preliminary data.</text>
</comment>
<dbReference type="AlphaFoldDB" id="A0A3B0CS29"/>
<feature type="compositionally biased region" description="Polar residues" evidence="1">
    <location>
        <begin position="374"/>
        <end position="391"/>
    </location>
</feature>
<gene>
    <name evidence="2" type="ORF">D7M11_01985</name>
</gene>
<evidence type="ECO:0000313" key="3">
    <source>
        <dbReference type="Proteomes" id="UP000282311"/>
    </source>
</evidence>
<organism evidence="2 3">
    <name type="scientific">Paenibacillus ginsengarvi</name>
    <dbReference type="NCBI Taxonomy" id="400777"/>
    <lineage>
        <taxon>Bacteria</taxon>
        <taxon>Bacillati</taxon>
        <taxon>Bacillota</taxon>
        <taxon>Bacilli</taxon>
        <taxon>Bacillales</taxon>
        <taxon>Paenibacillaceae</taxon>
        <taxon>Paenibacillus</taxon>
    </lineage>
</organism>
<protein>
    <submittedName>
        <fullName evidence="2">Phage portal protein</fullName>
    </submittedName>
</protein>